<sequence>MKPFSLSPRIVTVRILLCIVAGSMAAAQPAAPRPPMIPSGETRKLTSHTYAIEDKDTTPGVPNIGFVVGSRGILVIDTGMGPRNGQTVVAEAQKLAPGHQLYLVTTHVHPEHDLGAEAFPPQTKVIRSADQEKDIAQYGLSMANTFIARSTINAELLTGANFRTADIHFDKSYDLDLGGITVRILAMGPNHTRGDTAIWVPAERVLFSGDVAMKGLPSFASPDSSVKQWLASLQTFAALKPAIVVPSHGPIGDTGYITGYQSLLTTVRDRTAALKRQGKSLEEVTSILTAELKPKYADTNRLAGAIRTAYAEAS</sequence>
<dbReference type="SUPFAM" id="SSF56281">
    <property type="entry name" value="Metallo-hydrolase/oxidoreductase"/>
    <property type="match status" value="1"/>
</dbReference>
<organism evidence="4 5">
    <name type="scientific">Terriglobus albidus</name>
    <dbReference type="NCBI Taxonomy" id="1592106"/>
    <lineage>
        <taxon>Bacteria</taxon>
        <taxon>Pseudomonadati</taxon>
        <taxon>Acidobacteriota</taxon>
        <taxon>Terriglobia</taxon>
        <taxon>Terriglobales</taxon>
        <taxon>Acidobacteriaceae</taxon>
        <taxon>Terriglobus</taxon>
    </lineage>
</organism>
<dbReference type="GO" id="GO:0017001">
    <property type="term" value="P:antibiotic catabolic process"/>
    <property type="evidence" value="ECO:0007669"/>
    <property type="project" value="UniProtKB-ARBA"/>
</dbReference>
<dbReference type="RefSeq" id="WP_147648969.1">
    <property type="nucleotide sequence ID" value="NZ_CP042806.1"/>
</dbReference>
<dbReference type="PANTHER" id="PTHR42951">
    <property type="entry name" value="METALLO-BETA-LACTAMASE DOMAIN-CONTAINING"/>
    <property type="match status" value="1"/>
</dbReference>
<dbReference type="CDD" id="cd16282">
    <property type="entry name" value="metallo-hydrolase-like_MBL-fold"/>
    <property type="match status" value="1"/>
</dbReference>
<dbReference type="InterPro" id="IPR036866">
    <property type="entry name" value="RibonucZ/Hydroxyglut_hydro"/>
</dbReference>
<protein>
    <submittedName>
        <fullName evidence="4">MBL fold metallo-hydrolase</fullName>
    </submittedName>
</protein>
<evidence type="ECO:0000256" key="2">
    <source>
        <dbReference type="SAM" id="SignalP"/>
    </source>
</evidence>
<evidence type="ECO:0000313" key="4">
    <source>
        <dbReference type="EMBL" id="QEE29709.1"/>
    </source>
</evidence>
<evidence type="ECO:0000256" key="1">
    <source>
        <dbReference type="ARBA" id="ARBA00005250"/>
    </source>
</evidence>
<comment type="similarity">
    <text evidence="1">Belongs to the metallo-beta-lactamase superfamily. Class-B beta-lactamase family.</text>
</comment>
<dbReference type="KEGG" id="talb:FTW19_18005"/>
<feature type="signal peptide" evidence="2">
    <location>
        <begin position="1"/>
        <end position="26"/>
    </location>
</feature>
<dbReference type="OrthoDB" id="420651at2"/>
<accession>A0A5B9EDB5</accession>
<dbReference type="InterPro" id="IPR050855">
    <property type="entry name" value="NDM-1-like"/>
</dbReference>
<keyword evidence="5" id="KW-1185">Reference proteome</keyword>
<dbReference type="AlphaFoldDB" id="A0A5B9EDB5"/>
<dbReference type="PANTHER" id="PTHR42951:SF4">
    <property type="entry name" value="ACYL-COENZYME A THIOESTERASE MBLAC2"/>
    <property type="match status" value="1"/>
</dbReference>
<dbReference type="GO" id="GO:0016787">
    <property type="term" value="F:hydrolase activity"/>
    <property type="evidence" value="ECO:0007669"/>
    <property type="project" value="UniProtKB-KW"/>
</dbReference>
<feature type="chain" id="PRO_5023101140" evidence="2">
    <location>
        <begin position="27"/>
        <end position="314"/>
    </location>
</feature>
<gene>
    <name evidence="4" type="ORF">FTW19_18005</name>
</gene>
<keyword evidence="2" id="KW-0732">Signal</keyword>
<dbReference type="EMBL" id="CP042806">
    <property type="protein sequence ID" value="QEE29709.1"/>
    <property type="molecule type" value="Genomic_DNA"/>
</dbReference>
<name>A0A5B9EDB5_9BACT</name>
<dbReference type="Proteomes" id="UP000321820">
    <property type="component" value="Chromosome"/>
</dbReference>
<dbReference type="Pfam" id="PF00753">
    <property type="entry name" value="Lactamase_B"/>
    <property type="match status" value="1"/>
</dbReference>
<reference evidence="4 5" key="1">
    <citation type="submission" date="2019-08" db="EMBL/GenBank/DDBJ databases">
        <title>Complete genome sequence of Terriglobus albidus strain ORNL.</title>
        <authorList>
            <person name="Podar M."/>
        </authorList>
    </citation>
    <scope>NUCLEOTIDE SEQUENCE [LARGE SCALE GENOMIC DNA]</scope>
    <source>
        <strain evidence="4 5">ORNL</strain>
    </source>
</reference>
<proteinExistence type="inferred from homology"/>
<evidence type="ECO:0000259" key="3">
    <source>
        <dbReference type="SMART" id="SM00849"/>
    </source>
</evidence>
<dbReference type="Gene3D" id="3.60.15.10">
    <property type="entry name" value="Ribonuclease Z/Hydroxyacylglutathione hydrolase-like"/>
    <property type="match status" value="1"/>
</dbReference>
<evidence type="ECO:0000313" key="5">
    <source>
        <dbReference type="Proteomes" id="UP000321820"/>
    </source>
</evidence>
<keyword evidence="4" id="KW-0378">Hydrolase</keyword>
<feature type="domain" description="Metallo-beta-lactamase" evidence="3">
    <location>
        <begin position="61"/>
        <end position="248"/>
    </location>
</feature>
<dbReference type="SMART" id="SM00849">
    <property type="entry name" value="Lactamase_B"/>
    <property type="match status" value="1"/>
</dbReference>
<dbReference type="InterPro" id="IPR001279">
    <property type="entry name" value="Metallo-B-lactamas"/>
</dbReference>